<organism evidence="15 16">
    <name type="scientific">Chitinophaga ginsengisegetis</name>
    <dbReference type="NCBI Taxonomy" id="393003"/>
    <lineage>
        <taxon>Bacteria</taxon>
        <taxon>Pseudomonadati</taxon>
        <taxon>Bacteroidota</taxon>
        <taxon>Chitinophagia</taxon>
        <taxon>Chitinophagales</taxon>
        <taxon>Chitinophagaceae</taxon>
        <taxon>Chitinophaga</taxon>
    </lineage>
</organism>
<dbReference type="Pfam" id="PF14821">
    <property type="entry name" value="Thr_synth_N"/>
    <property type="match status" value="1"/>
</dbReference>
<dbReference type="InterPro" id="IPR036052">
    <property type="entry name" value="TrpB-like_PALP_sf"/>
</dbReference>
<sequence length="431" mass="48054">MQYFSLQNKQHQVNFETAVVQGLAPDRGLYFPEQIPTLDKDFINNLHNYTDHEIGLQVIRPFVGDEIPEEALKKIVTDTLHFPFPVQKVTGHTYALELFHGPTLAFKDVGARFMAGCLGYFRRNSTTPVTVLVATSGDTGGAVANGFYNVPGVEVVILYPSNKVSVLQEKQLTTLGNNIHALEIEGTFDDCQQLVKTAFLDQELQARRPLTSANSINVARWLPQMFYYFLAYKQMKAAHPKLVFSVPSGNFGNICAGMMAAAMGLPVSHFVAATNINDTVPRFMESGKYEPGKASPTMSNAMDVADPSNFVRILELFGNSLPSLAEKLTAYSFNDKDTARTMEQVWKENHYMLDPHGAVGFMGLQRYLEHSPELTGVFLETAHPVKFEDTAPKSIREEIYTPAKVMSLYGKEKQATLLAADYPAFKNWLMQ</sequence>
<dbReference type="GO" id="GO:0030170">
    <property type="term" value="F:pyridoxal phosphate binding"/>
    <property type="evidence" value="ECO:0007669"/>
    <property type="project" value="InterPro"/>
</dbReference>
<dbReference type="InterPro" id="IPR029144">
    <property type="entry name" value="Thr_synth_N"/>
</dbReference>
<comment type="pathway">
    <text evidence="2">Amino-acid biosynthesis; L-threonine biosynthesis; L-threonine from L-aspartate: step 5/5.</text>
</comment>
<gene>
    <name evidence="15" type="ORF">SAMN05660461_0831</name>
</gene>
<dbReference type="EMBL" id="FUZZ01000001">
    <property type="protein sequence ID" value="SKC97064.1"/>
    <property type="molecule type" value="Genomic_DNA"/>
</dbReference>
<reference evidence="16" key="1">
    <citation type="submission" date="2017-02" db="EMBL/GenBank/DDBJ databases">
        <authorList>
            <person name="Varghese N."/>
            <person name="Submissions S."/>
        </authorList>
    </citation>
    <scope>NUCLEOTIDE SEQUENCE [LARGE SCALE GENOMIC DNA]</scope>
    <source>
        <strain evidence="16">DSM 18108</strain>
    </source>
</reference>
<dbReference type="PROSITE" id="PS00165">
    <property type="entry name" value="DEHYDRATASE_SER_THR"/>
    <property type="match status" value="1"/>
</dbReference>
<dbReference type="InterPro" id="IPR000634">
    <property type="entry name" value="Ser/Thr_deHydtase_PyrdxlP-BS"/>
</dbReference>
<dbReference type="AlphaFoldDB" id="A0A1T5N9R6"/>
<proteinExistence type="inferred from homology"/>
<dbReference type="SUPFAM" id="SSF53686">
    <property type="entry name" value="Tryptophan synthase beta subunit-like PLP-dependent enzymes"/>
    <property type="match status" value="1"/>
</dbReference>
<keyword evidence="6" id="KW-0028">Amino-acid biosynthesis</keyword>
<protein>
    <recommendedName>
        <fullName evidence="5 11">Threonine synthase</fullName>
        <ecNumber evidence="4 11">4.2.3.1</ecNumber>
    </recommendedName>
</protein>
<comment type="cofactor">
    <cofactor evidence="1 12">
        <name>pyridoxal 5'-phosphate</name>
        <dbReference type="ChEBI" id="CHEBI:597326"/>
    </cofactor>
</comment>
<evidence type="ECO:0000259" key="14">
    <source>
        <dbReference type="Pfam" id="PF14821"/>
    </source>
</evidence>
<feature type="domain" description="Tryptophan synthase beta chain-like PALP" evidence="13">
    <location>
        <begin position="96"/>
        <end position="369"/>
    </location>
</feature>
<evidence type="ECO:0000256" key="10">
    <source>
        <dbReference type="ARBA" id="ARBA00049144"/>
    </source>
</evidence>
<evidence type="ECO:0000256" key="12">
    <source>
        <dbReference type="PIRSR" id="PIRSR604450-51"/>
    </source>
</evidence>
<feature type="modified residue" description="N6-(pyridoxal phosphate)lysine" evidence="12">
    <location>
        <position position="107"/>
    </location>
</feature>
<comment type="similarity">
    <text evidence="3">Belongs to the threonine synthase family.</text>
</comment>
<evidence type="ECO:0000256" key="8">
    <source>
        <dbReference type="ARBA" id="ARBA00022898"/>
    </source>
</evidence>
<keyword evidence="9" id="KW-0456">Lyase</keyword>
<keyword evidence="7" id="KW-0791">Threonine biosynthesis</keyword>
<dbReference type="Pfam" id="PF00291">
    <property type="entry name" value="PALP"/>
    <property type="match status" value="1"/>
</dbReference>
<dbReference type="InterPro" id="IPR051166">
    <property type="entry name" value="Threonine_Synthase"/>
</dbReference>
<dbReference type="PANTHER" id="PTHR42690:SF1">
    <property type="entry name" value="THREONINE SYNTHASE-LIKE 2"/>
    <property type="match status" value="1"/>
</dbReference>
<dbReference type="GO" id="GO:0009088">
    <property type="term" value="P:threonine biosynthetic process"/>
    <property type="evidence" value="ECO:0007669"/>
    <property type="project" value="UniProtKB-UniRule"/>
</dbReference>
<dbReference type="NCBIfam" id="TIGR00260">
    <property type="entry name" value="thrC"/>
    <property type="match status" value="1"/>
</dbReference>
<dbReference type="InterPro" id="IPR001926">
    <property type="entry name" value="TrpB-like_PALP"/>
</dbReference>
<comment type="catalytic activity">
    <reaction evidence="10">
        <text>O-phospho-L-homoserine + H2O = L-threonine + phosphate</text>
        <dbReference type="Rhea" id="RHEA:10840"/>
        <dbReference type="ChEBI" id="CHEBI:15377"/>
        <dbReference type="ChEBI" id="CHEBI:43474"/>
        <dbReference type="ChEBI" id="CHEBI:57590"/>
        <dbReference type="ChEBI" id="CHEBI:57926"/>
        <dbReference type="EC" id="4.2.3.1"/>
    </reaction>
</comment>
<dbReference type="GO" id="GO:0004795">
    <property type="term" value="F:threonine synthase activity"/>
    <property type="evidence" value="ECO:0007669"/>
    <property type="project" value="UniProtKB-UniRule"/>
</dbReference>
<evidence type="ECO:0000256" key="2">
    <source>
        <dbReference type="ARBA" id="ARBA00004979"/>
    </source>
</evidence>
<dbReference type="FunFam" id="3.40.50.1100:FF:000022">
    <property type="entry name" value="Threonine synthase"/>
    <property type="match status" value="1"/>
</dbReference>
<evidence type="ECO:0000313" key="16">
    <source>
        <dbReference type="Proteomes" id="UP000190166"/>
    </source>
</evidence>
<keyword evidence="8 12" id="KW-0663">Pyridoxal phosphate</keyword>
<dbReference type="RefSeq" id="WP_079468138.1">
    <property type="nucleotide sequence ID" value="NZ_FUZZ01000001.1"/>
</dbReference>
<evidence type="ECO:0000256" key="6">
    <source>
        <dbReference type="ARBA" id="ARBA00022605"/>
    </source>
</evidence>
<accession>A0A1T5N9R6</accession>
<evidence type="ECO:0000256" key="11">
    <source>
        <dbReference type="NCBIfam" id="TIGR00260"/>
    </source>
</evidence>
<dbReference type="InterPro" id="IPR037158">
    <property type="entry name" value="Thr_synth_N_sf"/>
</dbReference>
<evidence type="ECO:0000256" key="5">
    <source>
        <dbReference type="ARBA" id="ARBA00018679"/>
    </source>
</evidence>
<evidence type="ECO:0000259" key="13">
    <source>
        <dbReference type="Pfam" id="PF00291"/>
    </source>
</evidence>
<evidence type="ECO:0000256" key="3">
    <source>
        <dbReference type="ARBA" id="ARBA00005517"/>
    </source>
</evidence>
<dbReference type="STRING" id="393003.SAMN05660461_0831"/>
<keyword evidence="16" id="KW-1185">Reference proteome</keyword>
<evidence type="ECO:0000256" key="7">
    <source>
        <dbReference type="ARBA" id="ARBA00022697"/>
    </source>
</evidence>
<dbReference type="PANTHER" id="PTHR42690">
    <property type="entry name" value="THREONINE SYNTHASE FAMILY MEMBER"/>
    <property type="match status" value="1"/>
</dbReference>
<evidence type="ECO:0000256" key="4">
    <source>
        <dbReference type="ARBA" id="ARBA00013028"/>
    </source>
</evidence>
<dbReference type="Gene3D" id="3.40.50.1100">
    <property type="match status" value="2"/>
</dbReference>
<dbReference type="Proteomes" id="UP000190166">
    <property type="component" value="Unassembled WGS sequence"/>
</dbReference>
<name>A0A1T5N9R6_9BACT</name>
<evidence type="ECO:0000313" key="15">
    <source>
        <dbReference type="EMBL" id="SKC97064.1"/>
    </source>
</evidence>
<evidence type="ECO:0000256" key="9">
    <source>
        <dbReference type="ARBA" id="ARBA00023239"/>
    </source>
</evidence>
<dbReference type="EC" id="4.2.3.1" evidence="4 11"/>
<feature type="domain" description="Threonine synthase N-terminal" evidence="14">
    <location>
        <begin position="2"/>
        <end position="79"/>
    </location>
</feature>
<dbReference type="UniPathway" id="UPA00050">
    <property type="reaction ID" value="UER00065"/>
</dbReference>
<dbReference type="InterPro" id="IPR004450">
    <property type="entry name" value="Thr_synthase-like"/>
</dbReference>
<evidence type="ECO:0000256" key="1">
    <source>
        <dbReference type="ARBA" id="ARBA00001933"/>
    </source>
</evidence>
<dbReference type="Gene3D" id="3.90.1380.10">
    <property type="entry name" value="Threonine synthase, N-terminal domain"/>
    <property type="match status" value="1"/>
</dbReference>